<gene>
    <name evidence="2" type="ORF">CW751_13650</name>
</gene>
<proteinExistence type="predicted"/>
<keyword evidence="1" id="KW-1133">Transmembrane helix</keyword>
<protein>
    <submittedName>
        <fullName evidence="2">Uncharacterized protein</fullName>
    </submittedName>
</protein>
<keyword evidence="1" id="KW-0812">Transmembrane</keyword>
<dbReference type="Proteomes" id="UP000236654">
    <property type="component" value="Unassembled WGS sequence"/>
</dbReference>
<evidence type="ECO:0000313" key="2">
    <source>
        <dbReference type="EMBL" id="PKR79765.1"/>
    </source>
</evidence>
<dbReference type="EMBL" id="PJNI01000019">
    <property type="protein sequence ID" value="PKR79765.1"/>
    <property type="molecule type" value="Genomic_DNA"/>
</dbReference>
<feature type="transmembrane region" description="Helical" evidence="1">
    <location>
        <begin position="36"/>
        <end position="54"/>
    </location>
</feature>
<evidence type="ECO:0000256" key="1">
    <source>
        <dbReference type="SAM" id="Phobius"/>
    </source>
</evidence>
<feature type="transmembrane region" description="Helical" evidence="1">
    <location>
        <begin position="91"/>
        <end position="108"/>
    </location>
</feature>
<dbReference type="AlphaFoldDB" id="A0A2I0QZJ9"/>
<reference evidence="2 3" key="1">
    <citation type="submission" date="2017-12" db="EMBL/GenBank/DDBJ databases">
        <title>The draft genome sequence of Brumimicrobium saltpan LHR20.</title>
        <authorList>
            <person name="Do Z.-J."/>
            <person name="Luo H.-R."/>
        </authorList>
    </citation>
    <scope>NUCLEOTIDE SEQUENCE [LARGE SCALE GENOMIC DNA]</scope>
    <source>
        <strain evidence="2 3">LHR20</strain>
    </source>
</reference>
<name>A0A2I0QZJ9_9FLAO</name>
<organism evidence="2 3">
    <name type="scientific">Brumimicrobium salinarum</name>
    <dbReference type="NCBI Taxonomy" id="2058658"/>
    <lineage>
        <taxon>Bacteria</taxon>
        <taxon>Pseudomonadati</taxon>
        <taxon>Bacteroidota</taxon>
        <taxon>Flavobacteriia</taxon>
        <taxon>Flavobacteriales</taxon>
        <taxon>Crocinitomicaceae</taxon>
        <taxon>Brumimicrobium</taxon>
    </lineage>
</organism>
<comment type="caution">
    <text evidence="2">The sequence shown here is derived from an EMBL/GenBank/DDBJ whole genome shotgun (WGS) entry which is preliminary data.</text>
</comment>
<dbReference type="OrthoDB" id="9867650at2"/>
<keyword evidence="3" id="KW-1185">Reference proteome</keyword>
<accession>A0A2I0QZJ9</accession>
<sequence>MAKWGTYMILAALLAMVFPFILVAFGADLIAKNPIFPLLTLFTGGSGVVLHIIYMLKNNTINGTALLLLTSIMMIIFGYALNILAIPNAKYLLLIGTLLIAIWIIIPSKNKKER</sequence>
<evidence type="ECO:0000313" key="3">
    <source>
        <dbReference type="Proteomes" id="UP000236654"/>
    </source>
</evidence>
<feature type="transmembrane region" description="Helical" evidence="1">
    <location>
        <begin position="66"/>
        <end position="85"/>
    </location>
</feature>
<dbReference type="RefSeq" id="WP_101335591.1">
    <property type="nucleotide sequence ID" value="NZ_PJNI01000019.1"/>
</dbReference>
<keyword evidence="1" id="KW-0472">Membrane</keyword>